<evidence type="ECO:0000259" key="3">
    <source>
        <dbReference type="PROSITE" id="PS50186"/>
    </source>
</evidence>
<dbReference type="Ensembl" id="ENSVKKT00000000672.1">
    <property type="protein sequence ID" value="ENSVKKP00000000646.1"/>
    <property type="gene ID" value="ENSVKKG00000000568.1"/>
</dbReference>
<dbReference type="InterPro" id="IPR036390">
    <property type="entry name" value="WH_DNA-bd_sf"/>
</dbReference>
<reference evidence="4" key="1">
    <citation type="submission" date="2025-08" db="UniProtKB">
        <authorList>
            <consortium name="Ensembl"/>
        </authorList>
    </citation>
    <scope>IDENTIFICATION</scope>
</reference>
<dbReference type="Pfam" id="PF00610">
    <property type="entry name" value="DEP"/>
    <property type="match status" value="1"/>
</dbReference>
<dbReference type="SUPFAM" id="SSF46785">
    <property type="entry name" value="Winged helix' DNA-binding domain"/>
    <property type="match status" value="1"/>
</dbReference>
<feature type="domain" description="DEP" evidence="3">
    <location>
        <begin position="46"/>
        <end position="136"/>
    </location>
</feature>
<dbReference type="InterPro" id="IPR000591">
    <property type="entry name" value="DEP_dom"/>
</dbReference>
<sequence length="385" mass="43610">MATVKEKAAALKLGAVYSPANKPPGFSVAQRPFGATYVWSSIINALQTQVEVKKRRQNLKSYRDCFIGSDAVDVVYAHLLQNKYFGDVTISREKVVRVCQVLMDYKVFEAVSTRVFGKDKRPVFEDSSCSLYRFPNTANQVDSHFGKDCGHVIHQRQEKRALHSTTPVKSESLEDILENLSLKPVSSQVNISSKLSRQVNGKMDQALEAIQLYLKLLDSPTREEFRRLLYFMAVIAQNSEPKLNTESDNRMAVKRVFSKAIVNNKNLSKGKTDLLILFLVDYQKDVLKIPGSLHKMVSDKLLAVQHGGDPSLNTGYTFCQRLDESDYHYSAKMTTKEELLSLLKTIDEDSSLSAKERKKLLDQFYTSNPAIFLQYFHEKATDKAV</sequence>
<organism evidence="4 5">
    <name type="scientific">Varanus komodoensis</name>
    <name type="common">Komodo dragon</name>
    <dbReference type="NCBI Taxonomy" id="61221"/>
    <lineage>
        <taxon>Eukaryota</taxon>
        <taxon>Metazoa</taxon>
        <taxon>Chordata</taxon>
        <taxon>Craniata</taxon>
        <taxon>Vertebrata</taxon>
        <taxon>Euteleostomi</taxon>
        <taxon>Lepidosauria</taxon>
        <taxon>Squamata</taxon>
        <taxon>Bifurcata</taxon>
        <taxon>Unidentata</taxon>
        <taxon>Episquamata</taxon>
        <taxon>Toxicofera</taxon>
        <taxon>Anguimorpha</taxon>
        <taxon>Paleoanguimorpha</taxon>
        <taxon>Varanoidea</taxon>
        <taxon>Varanidae</taxon>
        <taxon>Varanus</taxon>
    </lineage>
</organism>
<dbReference type="CDD" id="cd04446">
    <property type="entry name" value="DEP_DEPDC4"/>
    <property type="match status" value="1"/>
</dbReference>
<dbReference type="AlphaFoldDB" id="A0A8D2IQ24"/>
<evidence type="ECO:0000256" key="2">
    <source>
        <dbReference type="ARBA" id="ARBA00040225"/>
    </source>
</evidence>
<dbReference type="PROSITE" id="PS50186">
    <property type="entry name" value="DEP"/>
    <property type="match status" value="1"/>
</dbReference>
<accession>A0A8D2IQ24</accession>
<reference evidence="4" key="2">
    <citation type="submission" date="2025-09" db="UniProtKB">
        <authorList>
            <consortium name="Ensembl"/>
        </authorList>
    </citation>
    <scope>IDENTIFICATION</scope>
</reference>
<proteinExistence type="inferred from homology"/>
<evidence type="ECO:0000313" key="5">
    <source>
        <dbReference type="Proteomes" id="UP000694545"/>
    </source>
</evidence>
<dbReference type="Proteomes" id="UP000694545">
    <property type="component" value="Unplaced"/>
</dbReference>
<dbReference type="PANTHER" id="PTHR16206:SF9">
    <property type="entry name" value="DEP DOMAIN-CONTAINING PROTEIN 7"/>
    <property type="match status" value="1"/>
</dbReference>
<gene>
    <name evidence="4" type="primary">DEPDC7</name>
</gene>
<dbReference type="GO" id="GO:0035556">
    <property type="term" value="P:intracellular signal transduction"/>
    <property type="evidence" value="ECO:0007669"/>
    <property type="project" value="InterPro"/>
</dbReference>
<name>A0A8D2IQ24_VARKO</name>
<protein>
    <recommendedName>
        <fullName evidence="2">DEP domain-containing protein 7</fullName>
    </recommendedName>
</protein>
<dbReference type="InterPro" id="IPR036388">
    <property type="entry name" value="WH-like_DNA-bd_sf"/>
</dbReference>
<dbReference type="SMART" id="SM00049">
    <property type="entry name" value="DEP"/>
    <property type="match status" value="1"/>
</dbReference>
<dbReference type="Gene3D" id="1.10.10.10">
    <property type="entry name" value="Winged helix-like DNA-binding domain superfamily/Winged helix DNA-binding domain"/>
    <property type="match status" value="1"/>
</dbReference>
<comment type="similarity">
    <text evidence="1">Belongs to the DEPDC7 family.</text>
</comment>
<evidence type="ECO:0000313" key="4">
    <source>
        <dbReference type="Ensembl" id="ENSVKKP00000000646.1"/>
    </source>
</evidence>
<dbReference type="PANTHER" id="PTHR16206">
    <property type="entry name" value="DEP DOMAIN-CONTAINING"/>
    <property type="match status" value="1"/>
</dbReference>
<keyword evidence="5" id="KW-1185">Reference proteome</keyword>
<evidence type="ECO:0000256" key="1">
    <source>
        <dbReference type="ARBA" id="ARBA00037970"/>
    </source>
</evidence>